<dbReference type="GO" id="GO:0000455">
    <property type="term" value="P:enzyme-directed rRNA pseudouridine synthesis"/>
    <property type="evidence" value="ECO:0007669"/>
    <property type="project" value="UniProtKB-ARBA"/>
</dbReference>
<evidence type="ECO:0000259" key="6">
    <source>
        <dbReference type="SMART" id="SM00363"/>
    </source>
</evidence>
<dbReference type="Pfam" id="PF00849">
    <property type="entry name" value="PseudoU_synth_2"/>
    <property type="match status" value="1"/>
</dbReference>
<dbReference type="CDD" id="cd00165">
    <property type="entry name" value="S4"/>
    <property type="match status" value="1"/>
</dbReference>
<dbReference type="GO" id="GO:0003723">
    <property type="term" value="F:RNA binding"/>
    <property type="evidence" value="ECO:0007669"/>
    <property type="project" value="UniProtKB-KW"/>
</dbReference>
<dbReference type="InterPro" id="IPR042092">
    <property type="entry name" value="PsdUridine_s_RsuA/RluB/E/F_cat"/>
</dbReference>
<dbReference type="Gene3D" id="3.30.70.580">
    <property type="entry name" value="Pseudouridine synthase I, catalytic domain, N-terminal subdomain"/>
    <property type="match status" value="1"/>
</dbReference>
<dbReference type="InterPro" id="IPR000748">
    <property type="entry name" value="PsdUridine_synth_RsuA/RluB/E/F"/>
</dbReference>
<evidence type="ECO:0000256" key="2">
    <source>
        <dbReference type="ARBA" id="ARBA00022884"/>
    </source>
</evidence>
<evidence type="ECO:0000313" key="7">
    <source>
        <dbReference type="EMBL" id="SEA65770.1"/>
    </source>
</evidence>
<sequence length="236" mass="26404">MAERLQKLIAKAGLASRRQAEKWIEEGRVSVNGHPAKLGDRADLSHDQVQVDGKDLAKAEAKLTILLNKPRGYVSTLKDPEGRRLVTDLLTDVPTRLFPVGRLDYNTEGLLLLTNDGDLAYRISHPSHNVDKTYLVKVRGLLSAKMVQRLEQGIHLDEGVTAPAKVDNIRSVGSGCWFELTIHEGRNRQVRRMCEVLGLTVVRLKRIRLDSLDLVGVSTGRYRVLSADEVRKLEKT</sequence>
<dbReference type="PROSITE" id="PS50889">
    <property type="entry name" value="S4"/>
    <property type="match status" value="1"/>
</dbReference>
<accession>A0A1H4CZK8</accession>
<dbReference type="InterPro" id="IPR018496">
    <property type="entry name" value="PsdUridine_synth_RsuA/RluB_CS"/>
</dbReference>
<dbReference type="EC" id="5.4.99.-" evidence="5"/>
<dbReference type="Pfam" id="PF01479">
    <property type="entry name" value="S4"/>
    <property type="match status" value="1"/>
</dbReference>
<comment type="similarity">
    <text evidence="1 5">Belongs to the pseudouridine synthase RsuA family.</text>
</comment>
<dbReference type="GO" id="GO:0005829">
    <property type="term" value="C:cytosol"/>
    <property type="evidence" value="ECO:0007669"/>
    <property type="project" value="UniProtKB-ARBA"/>
</dbReference>
<dbReference type="GO" id="GO:0120159">
    <property type="term" value="F:rRNA pseudouridine synthase activity"/>
    <property type="evidence" value="ECO:0007669"/>
    <property type="project" value="UniProtKB-ARBA"/>
</dbReference>
<dbReference type="RefSeq" id="WP_092349805.1">
    <property type="nucleotide sequence ID" value="NZ_FNQN01000009.1"/>
</dbReference>
<dbReference type="SMART" id="SM00363">
    <property type="entry name" value="S4"/>
    <property type="match status" value="1"/>
</dbReference>
<evidence type="ECO:0000256" key="4">
    <source>
        <dbReference type="PROSITE-ProRule" id="PRU00182"/>
    </source>
</evidence>
<dbReference type="InterPro" id="IPR006145">
    <property type="entry name" value="PsdUridine_synth_RsuA/RluA"/>
</dbReference>
<reference evidence="7 8" key="1">
    <citation type="submission" date="2016-10" db="EMBL/GenBank/DDBJ databases">
        <authorList>
            <person name="de Groot N.N."/>
        </authorList>
    </citation>
    <scope>NUCLEOTIDE SEQUENCE [LARGE SCALE GENOMIC DNA]</scope>
    <source>
        <strain evidence="7 8">DSM 7343</strain>
    </source>
</reference>
<dbReference type="PROSITE" id="PS01149">
    <property type="entry name" value="PSI_RSU"/>
    <property type="match status" value="1"/>
</dbReference>
<dbReference type="CDD" id="cd02870">
    <property type="entry name" value="PseudoU_synth_RsuA_like"/>
    <property type="match status" value="1"/>
</dbReference>
<keyword evidence="3 5" id="KW-0413">Isomerase</keyword>
<dbReference type="AlphaFoldDB" id="A0A1H4CZK8"/>
<dbReference type="InterPro" id="IPR050343">
    <property type="entry name" value="RsuA_PseudoU_synthase"/>
</dbReference>
<dbReference type="STRING" id="37625.SAMN05660420_02752"/>
<dbReference type="FunFam" id="3.10.290.10:FF:000003">
    <property type="entry name" value="Pseudouridine synthase"/>
    <property type="match status" value="1"/>
</dbReference>
<keyword evidence="2 4" id="KW-0694">RNA-binding</keyword>
<dbReference type="InterPro" id="IPR020103">
    <property type="entry name" value="PsdUridine_synth_cat_dom_sf"/>
</dbReference>
<dbReference type="InterPro" id="IPR002942">
    <property type="entry name" value="S4_RNA-bd"/>
</dbReference>
<feature type="domain" description="RNA-binding S4" evidence="6">
    <location>
        <begin position="3"/>
        <end position="62"/>
    </location>
</feature>
<dbReference type="InterPro" id="IPR020094">
    <property type="entry name" value="TruA/RsuA/RluB/E/F_N"/>
</dbReference>
<dbReference type="PANTHER" id="PTHR47683:SF2">
    <property type="entry name" value="RNA-BINDING S4 DOMAIN-CONTAINING PROTEIN"/>
    <property type="match status" value="1"/>
</dbReference>
<dbReference type="InterPro" id="IPR036986">
    <property type="entry name" value="S4_RNA-bd_sf"/>
</dbReference>
<dbReference type="FunFam" id="3.30.70.1560:FF:000001">
    <property type="entry name" value="Pseudouridine synthase"/>
    <property type="match status" value="1"/>
</dbReference>
<keyword evidence="8" id="KW-1185">Reference proteome</keyword>
<dbReference type="PANTHER" id="PTHR47683">
    <property type="entry name" value="PSEUDOURIDINE SYNTHASE FAMILY PROTEIN-RELATED"/>
    <property type="match status" value="1"/>
</dbReference>
<organism evidence="7 8">
    <name type="scientific">Desulfuromusa kysingii</name>
    <dbReference type="NCBI Taxonomy" id="37625"/>
    <lineage>
        <taxon>Bacteria</taxon>
        <taxon>Pseudomonadati</taxon>
        <taxon>Thermodesulfobacteriota</taxon>
        <taxon>Desulfuromonadia</taxon>
        <taxon>Desulfuromonadales</taxon>
        <taxon>Geopsychrobacteraceae</taxon>
        <taxon>Desulfuromusa</taxon>
    </lineage>
</organism>
<evidence type="ECO:0000256" key="5">
    <source>
        <dbReference type="RuleBase" id="RU003887"/>
    </source>
</evidence>
<dbReference type="Proteomes" id="UP000199409">
    <property type="component" value="Unassembled WGS sequence"/>
</dbReference>
<evidence type="ECO:0000256" key="1">
    <source>
        <dbReference type="ARBA" id="ARBA00008348"/>
    </source>
</evidence>
<evidence type="ECO:0000313" key="8">
    <source>
        <dbReference type="Proteomes" id="UP000199409"/>
    </source>
</evidence>
<proteinExistence type="inferred from homology"/>
<dbReference type="SUPFAM" id="SSF55120">
    <property type="entry name" value="Pseudouridine synthase"/>
    <property type="match status" value="1"/>
</dbReference>
<protein>
    <recommendedName>
        <fullName evidence="5">Pseudouridine synthase</fullName>
        <ecNumber evidence="5">5.4.99.-</ecNumber>
    </recommendedName>
</protein>
<dbReference type="Gene3D" id="3.10.290.10">
    <property type="entry name" value="RNA-binding S4 domain"/>
    <property type="match status" value="1"/>
</dbReference>
<dbReference type="SUPFAM" id="SSF55174">
    <property type="entry name" value="Alpha-L RNA-binding motif"/>
    <property type="match status" value="1"/>
</dbReference>
<gene>
    <name evidence="7" type="ORF">SAMN05660420_02752</name>
</gene>
<dbReference type="EMBL" id="FNQN01000009">
    <property type="protein sequence ID" value="SEA65770.1"/>
    <property type="molecule type" value="Genomic_DNA"/>
</dbReference>
<evidence type="ECO:0000256" key="3">
    <source>
        <dbReference type="ARBA" id="ARBA00023235"/>
    </source>
</evidence>
<dbReference type="Gene3D" id="3.30.70.1560">
    <property type="entry name" value="Alpha-L RNA-binding motif"/>
    <property type="match status" value="1"/>
</dbReference>
<dbReference type="NCBIfam" id="TIGR00093">
    <property type="entry name" value="pseudouridine synthase"/>
    <property type="match status" value="1"/>
</dbReference>
<dbReference type="OrthoDB" id="9807213at2"/>
<name>A0A1H4CZK8_9BACT</name>